<name>A0A6A6G6P1_9PEZI</name>
<dbReference type="Gene3D" id="2.60.110.10">
    <property type="entry name" value="Thaumatin"/>
    <property type="match status" value="1"/>
</dbReference>
<organism evidence="1 2">
    <name type="scientific">Elsinoe ampelina</name>
    <dbReference type="NCBI Taxonomy" id="302913"/>
    <lineage>
        <taxon>Eukaryota</taxon>
        <taxon>Fungi</taxon>
        <taxon>Dikarya</taxon>
        <taxon>Ascomycota</taxon>
        <taxon>Pezizomycotina</taxon>
        <taxon>Dothideomycetes</taxon>
        <taxon>Dothideomycetidae</taxon>
        <taxon>Myriangiales</taxon>
        <taxon>Elsinoaceae</taxon>
        <taxon>Elsinoe</taxon>
    </lineage>
</organism>
<gene>
    <name evidence="1" type="ORF">BDZ85DRAFT_266503</name>
</gene>
<dbReference type="SUPFAM" id="SSF49870">
    <property type="entry name" value="Osmotin, thaumatin-like protein"/>
    <property type="match status" value="1"/>
</dbReference>
<dbReference type="Proteomes" id="UP000799538">
    <property type="component" value="Unassembled WGS sequence"/>
</dbReference>
<dbReference type="PANTHER" id="PTHR31013:SF2">
    <property type="entry name" value="THAUMATIN-LIKE PROTEIN"/>
    <property type="match status" value="1"/>
</dbReference>
<dbReference type="PANTHER" id="PTHR31013">
    <property type="entry name" value="THAUMATIN FAMILY PROTEIN-RELATED"/>
    <property type="match status" value="1"/>
</dbReference>
<dbReference type="InterPro" id="IPR001938">
    <property type="entry name" value="Thaumatin"/>
</dbReference>
<accession>A0A6A6G6P1</accession>
<dbReference type="EMBL" id="ML992511">
    <property type="protein sequence ID" value="KAF2221243.1"/>
    <property type="molecule type" value="Genomic_DNA"/>
</dbReference>
<keyword evidence="2" id="KW-1185">Reference proteome</keyword>
<dbReference type="OrthoDB" id="3461844at2759"/>
<evidence type="ECO:0000313" key="2">
    <source>
        <dbReference type="Proteomes" id="UP000799538"/>
    </source>
</evidence>
<dbReference type="Pfam" id="PF00314">
    <property type="entry name" value="Thaumatin"/>
    <property type="match status" value="1"/>
</dbReference>
<protein>
    <submittedName>
        <fullName evidence="1">Uncharacterized protein</fullName>
    </submittedName>
</protein>
<reference evidence="2" key="1">
    <citation type="journal article" date="2020" name="Stud. Mycol.">
        <title>101 Dothideomycetes genomes: A test case for predicting lifestyles and emergence of pathogens.</title>
        <authorList>
            <person name="Haridas S."/>
            <person name="Albert R."/>
            <person name="Binder M."/>
            <person name="Bloem J."/>
            <person name="LaButti K."/>
            <person name="Salamov A."/>
            <person name="Andreopoulos B."/>
            <person name="Baker S."/>
            <person name="Barry K."/>
            <person name="Bills G."/>
            <person name="Bluhm B."/>
            <person name="Cannon C."/>
            <person name="Castanera R."/>
            <person name="Culley D."/>
            <person name="Daum C."/>
            <person name="Ezra D."/>
            <person name="Gonzalez J."/>
            <person name="Henrissat B."/>
            <person name="Kuo A."/>
            <person name="Liang C."/>
            <person name="Lipzen A."/>
            <person name="Lutzoni F."/>
            <person name="Magnuson J."/>
            <person name="Mondo S."/>
            <person name="Nolan M."/>
            <person name="Ohm R."/>
            <person name="Pangilinan J."/>
            <person name="Park H.-J."/>
            <person name="Ramirez L."/>
            <person name="Alfaro M."/>
            <person name="Sun H."/>
            <person name="Tritt A."/>
            <person name="Yoshinaga Y."/>
            <person name="Zwiers L.-H."/>
            <person name="Turgeon B."/>
            <person name="Goodwin S."/>
            <person name="Spatafora J."/>
            <person name="Crous P."/>
            <person name="Grigoriev I."/>
        </authorList>
    </citation>
    <scope>NUCLEOTIDE SEQUENCE [LARGE SCALE GENOMIC DNA]</scope>
    <source>
        <strain evidence="2">CECT 20119</strain>
    </source>
</reference>
<dbReference type="PROSITE" id="PS51367">
    <property type="entry name" value="THAUMATIN_2"/>
    <property type="match status" value="1"/>
</dbReference>
<evidence type="ECO:0000313" key="1">
    <source>
        <dbReference type="EMBL" id="KAF2221243.1"/>
    </source>
</evidence>
<dbReference type="InterPro" id="IPR037176">
    <property type="entry name" value="Osmotin/thaumatin-like_sf"/>
</dbReference>
<proteinExistence type="predicted"/>
<sequence length="86" mass="9505">MDADSFRQAFVGPEQSCLSNCTLLGTDEACCRGMFNDPTRCPASSPALKQACPRAYSYAYDDFAATYIWRWSSQSMLPLLTLTSCV</sequence>
<dbReference type="AlphaFoldDB" id="A0A6A6G6P1"/>